<evidence type="ECO:0000313" key="2">
    <source>
        <dbReference type="Proteomes" id="UP000176317"/>
    </source>
</evidence>
<protein>
    <submittedName>
        <fullName evidence="1">Uncharacterized protein</fullName>
    </submittedName>
</protein>
<evidence type="ECO:0000313" key="1">
    <source>
        <dbReference type="EMBL" id="OGD86301.1"/>
    </source>
</evidence>
<comment type="caution">
    <text evidence="1">The sequence shown here is derived from an EMBL/GenBank/DDBJ whole genome shotgun (WGS) entry which is preliminary data.</text>
</comment>
<gene>
    <name evidence="1" type="ORF">A2164_03305</name>
</gene>
<proteinExistence type="predicted"/>
<accession>A0A1F5G349</accession>
<dbReference type="Proteomes" id="UP000176317">
    <property type="component" value="Unassembled WGS sequence"/>
</dbReference>
<sequence length="146" mass="16521">MAMSERPAEFIGPFEEKVASRSGFDREFVVDPGQYGSHFAFRFSFRQEEGGIVTVLGEFYEAHTLCPVEDDCFDIYAARYGQEALRQAMMHIRTIHNDVQRIVVEPAIFVTGGNHIAWDRRRQNMLATSVSDMVDEASFSGDGDMV</sequence>
<organism evidence="1 2">
    <name type="scientific">Candidatus Curtissbacteria bacterium RBG_13_35_7</name>
    <dbReference type="NCBI Taxonomy" id="1797705"/>
    <lineage>
        <taxon>Bacteria</taxon>
        <taxon>Candidatus Curtissiibacteriota</taxon>
    </lineage>
</organism>
<dbReference type="EMBL" id="MFAT01000031">
    <property type="protein sequence ID" value="OGD86301.1"/>
    <property type="molecule type" value="Genomic_DNA"/>
</dbReference>
<dbReference type="AlphaFoldDB" id="A0A1F5G349"/>
<name>A0A1F5G349_9BACT</name>
<reference evidence="1 2" key="1">
    <citation type="journal article" date="2016" name="Nat. Commun.">
        <title>Thousands of microbial genomes shed light on interconnected biogeochemical processes in an aquifer system.</title>
        <authorList>
            <person name="Anantharaman K."/>
            <person name="Brown C.T."/>
            <person name="Hug L.A."/>
            <person name="Sharon I."/>
            <person name="Castelle C.J."/>
            <person name="Probst A.J."/>
            <person name="Thomas B.C."/>
            <person name="Singh A."/>
            <person name="Wilkins M.J."/>
            <person name="Karaoz U."/>
            <person name="Brodie E.L."/>
            <person name="Williams K.H."/>
            <person name="Hubbard S.S."/>
            <person name="Banfield J.F."/>
        </authorList>
    </citation>
    <scope>NUCLEOTIDE SEQUENCE [LARGE SCALE GENOMIC DNA]</scope>
</reference>